<feature type="domain" description="SLH" evidence="7">
    <location>
        <begin position="1793"/>
        <end position="1853"/>
    </location>
</feature>
<dbReference type="InterPro" id="IPR008964">
    <property type="entry name" value="Invasin/intimin_cell_adhesion"/>
</dbReference>
<feature type="region of interest" description="Disordered" evidence="4">
    <location>
        <begin position="1561"/>
        <end position="1581"/>
    </location>
</feature>
<dbReference type="InterPro" id="IPR011013">
    <property type="entry name" value="Gal_mutarotase_sf_dom"/>
</dbReference>
<evidence type="ECO:0008006" key="10">
    <source>
        <dbReference type="Google" id="ProtNLM"/>
    </source>
</evidence>
<feature type="domain" description="Fibronectin type-III" evidence="6">
    <location>
        <begin position="1360"/>
        <end position="1467"/>
    </location>
</feature>
<dbReference type="Gene3D" id="2.60.40.1080">
    <property type="match status" value="3"/>
</dbReference>
<evidence type="ECO:0000259" key="6">
    <source>
        <dbReference type="PROSITE" id="PS50853"/>
    </source>
</evidence>
<name>A0ABX1XCH9_9BACL</name>
<dbReference type="InterPro" id="IPR036116">
    <property type="entry name" value="FN3_sf"/>
</dbReference>
<evidence type="ECO:0000256" key="5">
    <source>
        <dbReference type="SAM" id="SignalP"/>
    </source>
</evidence>
<dbReference type="Pfam" id="PF02884">
    <property type="entry name" value="Lyase_8_C"/>
    <property type="match status" value="1"/>
</dbReference>
<dbReference type="SUPFAM" id="SSF49863">
    <property type="entry name" value="Hyaluronate lyase-like, C-terminal domain"/>
    <property type="match status" value="1"/>
</dbReference>
<feature type="domain" description="SLH" evidence="7">
    <location>
        <begin position="1913"/>
        <end position="1976"/>
    </location>
</feature>
<dbReference type="InterPro" id="IPR003961">
    <property type="entry name" value="FN3_dom"/>
</dbReference>
<dbReference type="PANTHER" id="PTHR38481">
    <property type="entry name" value="HYALURONATE LYASE"/>
    <property type="match status" value="1"/>
</dbReference>
<feature type="chain" id="PRO_5047072418" description="S-layer homology domain-containing protein" evidence="5">
    <location>
        <begin position="35"/>
        <end position="1997"/>
    </location>
</feature>
<dbReference type="Proteomes" id="UP000653578">
    <property type="component" value="Unassembled WGS sequence"/>
</dbReference>
<dbReference type="InterPro" id="IPR038970">
    <property type="entry name" value="Lyase_8"/>
</dbReference>
<feature type="compositionally biased region" description="Polar residues" evidence="4">
    <location>
        <begin position="1561"/>
        <end position="1575"/>
    </location>
</feature>
<dbReference type="InterPro" id="IPR008929">
    <property type="entry name" value="Chondroitin_lyas"/>
</dbReference>
<dbReference type="PROSITE" id="PS50853">
    <property type="entry name" value="FN3"/>
    <property type="match status" value="1"/>
</dbReference>
<feature type="domain" description="SLH" evidence="7">
    <location>
        <begin position="1854"/>
        <end position="1912"/>
    </location>
</feature>
<evidence type="ECO:0000259" key="7">
    <source>
        <dbReference type="PROSITE" id="PS51272"/>
    </source>
</evidence>
<dbReference type="InterPro" id="IPR003159">
    <property type="entry name" value="Lyase_8_central_dom"/>
</dbReference>
<proteinExistence type="inferred from homology"/>
<dbReference type="Gene3D" id="1.50.10.100">
    <property type="entry name" value="Chondroitin AC/alginate lyase"/>
    <property type="match status" value="1"/>
</dbReference>
<dbReference type="SUPFAM" id="SSF74650">
    <property type="entry name" value="Galactose mutarotase-like"/>
    <property type="match status" value="1"/>
</dbReference>
<keyword evidence="2 5" id="KW-0732">Signal</keyword>
<dbReference type="PROSITE" id="PS51257">
    <property type="entry name" value="PROKAR_LIPOPROTEIN"/>
    <property type="match status" value="1"/>
</dbReference>
<keyword evidence="3" id="KW-0456">Lyase</keyword>
<comment type="caution">
    <text evidence="8">The sequence shown here is derived from an EMBL/GenBank/DDBJ whole genome shotgun (WGS) entry which is preliminary data.</text>
</comment>
<keyword evidence="9" id="KW-1185">Reference proteome</keyword>
<dbReference type="InterPro" id="IPR004103">
    <property type="entry name" value="Lyase_8_C"/>
</dbReference>
<feature type="signal peptide" evidence="5">
    <location>
        <begin position="1"/>
        <end position="34"/>
    </location>
</feature>
<dbReference type="InterPro" id="IPR014718">
    <property type="entry name" value="GH-type_carb-bd"/>
</dbReference>
<sequence>MIIVMRRIKKSIAIFLSIVIAISCFNFVQPIAQAADTDNMILKGAGFEPDEINPADTTVVFVQGRPMTATVGKEWKLGLNHGAPNYARATYDTTEKTQGTQSLHVQYDKSAGYLEKITDLPAVANGKYTISVDIKTGANTDSVIVRTEFVKSDGTASSTVGRTDHFTIGANQAWQTYTKTFTAPNNNDIAGIKFLFAISKKQTTPWNTGEFWMDNLVIKPVPTAVDNVNLDVSALTLLTGTEHQLNATISPASASNKAVTWSSSDSSIISVDDNGVVKGLVDGTATITAVSVGNPSKIATCVITASSHVTGISLDRTASTIPKGKNLVLNATRIPFNATDPILWSSSDESVAIVRDGVVFSKGTGTVTITATSGGHSADCQVTVTAYTEDEFDRMRKRWSDYIFYIGNDINDPEIKAIVNERVAKGQMYWEKMNKNANASSQLWTDADMGNLTREFQTYYKFLLDMSVAYVTEGSPLQYNADLYGDIIFGLDWMDSNLFTTSPKWAISNWWERDIGMPKEVNNIVTLLYDYLPQAKIDKYMAKVKVFSPTADTVVTGGNAIAANRVDKSLIVMMHGILTKDSLRIKEASSKLLNANSQVLELVTTGTGIYYDGSFIEHSNIPYTNSYGTESLRGISEILYTIGDSTYGPNEADVSRVYEAVDTAYLPQMYKGMLLYSTWGRSASRQTKAVGGKSANSHVKALIMLAQSINGSLSTHFKAVAKAHLLANPKLLETTSLFDRQLFKSVLQDESIAPEAEATGAYTFNRMARTTVKRDDYLFDLAMYNYRVASFEAGNQENRRGVHTSDGFTYLYNNDIMQYAENFWATVDYKRLPGTTVDTKPIEHLEILGTGGTGSSVNPKIRWAGASKLDNYAVAGMALDKTDLQDNTKGTNAKDMDLTAKKSWFVFDNEIVALGAGINSSKGRAIETIVENRRLNSSGSNTFVVDGETKSSALDYSETVENPNWAYLEGRVEGSDIGYYFPDSSNLNVLRESRTESWKTINDNPSMFYDDTPVTDNYLTMYIDHGTNPSGASYEYAILPGMNPQEVAAYSESPGFEVLSNTADLQAVKHKALGITALNSFVRTTTSAGGVTVSDEASVIVREYPDNTLKIAVMNPTVNGNKELTVTVDRKALGVIAKDDNITVEQTDPQIVIKVNPEINAAKFQNTWTIHLAVAPKPVESVVLDTTDKVMGVGEAAQLHAEVLPADASVKTLLWASDNENVATVNEDGLVTAVGIGSTNIRATSSADNTKYAVRPITVTDLTAAVIPENGKLTVSFGELPTDILKSSFSGTFTVTKDGIATESPLILQTMVVNEDKTITFGIDSVLPDHISDAELLVKIKYASGAEKTASLTVNRIIVPVAPVVQTKAASNVTETSATIQMEIISYGSSPITVYGAVYGTSANPDGSEGNVAISGTSSPQVHVFDLVNLMPDTTYYFRAFAANVVGTTYGNDVAFRTVAFDITPPTGTLSINGGAAITSSTSVTLAVNSSDGAGSGSVQMRFSNDNATWSSWEAAAGTKAWLLASGDGTKTIYMELKDAAGNVTDVPITASIQLQIPVSESSGDDTVTGPQTETIHVGGGKNDDGSIVLAVVINRKPDANGQKRDEVNLTAEQVADTIAQLAATGSNSAKIVISDEKDEVAELNVKLPKVSTEQLAKANVGLEVVTGNVRIDIPGSSLQGLGNDTYFRVVPIKKKEEHDAVEQRAKTEQAVLLIAELGSAEVIGRPMTIETNLQGRTVTLTLPLGDVALSDEQKNDLGIYIEHSDGTKEFVRGEIVKFDQNGELGIRFAVNKFSTFTIVHMKGWNATSAMPVKQRNAYMSGYPDGTFGPERSITRAEMATILARAFDKSTTQAGIAYTDVESTHWAKEAIDQVAKMGLMSGYSDGSFKSEQTITRAEMASIASKLLTVKPDAAGGSFADVVDHWAQVAIHQVKAAGIINGYADGTFRPEMRLTRAEAVIMINKLLGQEPLSGAAAKWSDVTEQHWAFKDIQAASAN</sequence>
<accession>A0ABX1XCH9</accession>
<dbReference type="Pfam" id="PF02278">
    <property type="entry name" value="Lyase_8"/>
    <property type="match status" value="1"/>
</dbReference>
<comment type="similarity">
    <text evidence="1">Belongs to the polysaccharide lyase 8 family.</text>
</comment>
<evidence type="ECO:0000313" key="8">
    <source>
        <dbReference type="EMBL" id="NOU66168.1"/>
    </source>
</evidence>
<gene>
    <name evidence="8" type="ORF">GC096_19195</name>
</gene>
<evidence type="ECO:0000256" key="1">
    <source>
        <dbReference type="ARBA" id="ARBA00006699"/>
    </source>
</evidence>
<dbReference type="InterPro" id="IPR008979">
    <property type="entry name" value="Galactose-bd-like_sf"/>
</dbReference>
<dbReference type="InterPro" id="IPR012970">
    <property type="entry name" value="Lyase_8_alpha_N"/>
</dbReference>
<dbReference type="PANTHER" id="PTHR38481:SF1">
    <property type="entry name" value="HYALURONATE LYASE"/>
    <property type="match status" value="1"/>
</dbReference>
<reference evidence="8 9" key="1">
    <citation type="submission" date="2019-10" db="EMBL/GenBank/DDBJ databases">
        <title>Description of Paenibacillus humi sp. nov.</title>
        <authorList>
            <person name="Carlier A."/>
            <person name="Qi S."/>
        </authorList>
    </citation>
    <scope>NUCLEOTIDE SEQUENCE [LARGE SCALE GENOMIC DNA]</scope>
    <source>
        <strain evidence="8 9">LMG 31461</strain>
    </source>
</reference>
<evidence type="ECO:0000256" key="2">
    <source>
        <dbReference type="ARBA" id="ARBA00022729"/>
    </source>
</evidence>
<dbReference type="SUPFAM" id="SSF49785">
    <property type="entry name" value="Galactose-binding domain-like"/>
    <property type="match status" value="1"/>
</dbReference>
<dbReference type="Pfam" id="PF00395">
    <property type="entry name" value="SLH"/>
    <property type="match status" value="3"/>
</dbReference>
<dbReference type="Gene3D" id="2.70.98.10">
    <property type="match status" value="1"/>
</dbReference>
<dbReference type="EMBL" id="WHNY01000060">
    <property type="protein sequence ID" value="NOU66168.1"/>
    <property type="molecule type" value="Genomic_DNA"/>
</dbReference>
<dbReference type="InterPro" id="IPR011071">
    <property type="entry name" value="Lyase_8-like_C"/>
</dbReference>
<protein>
    <recommendedName>
        <fullName evidence="10">S-layer homology domain-containing protein</fullName>
    </recommendedName>
</protein>
<organism evidence="8 9">
    <name type="scientific">Paenibacillus plantarum</name>
    <dbReference type="NCBI Taxonomy" id="2654975"/>
    <lineage>
        <taxon>Bacteria</taxon>
        <taxon>Bacillati</taxon>
        <taxon>Bacillota</taxon>
        <taxon>Bacilli</taxon>
        <taxon>Bacillales</taxon>
        <taxon>Paenibacillaceae</taxon>
        <taxon>Paenibacillus</taxon>
    </lineage>
</organism>
<dbReference type="Gene3D" id="2.60.120.260">
    <property type="entry name" value="Galactose-binding domain-like"/>
    <property type="match status" value="1"/>
</dbReference>
<dbReference type="PROSITE" id="PS51272">
    <property type="entry name" value="SLH"/>
    <property type="match status" value="3"/>
</dbReference>
<dbReference type="SMART" id="SM00635">
    <property type="entry name" value="BID_2"/>
    <property type="match status" value="3"/>
</dbReference>
<dbReference type="Pfam" id="PF02368">
    <property type="entry name" value="Big_2"/>
    <property type="match status" value="3"/>
</dbReference>
<dbReference type="Gene3D" id="2.60.40.10">
    <property type="entry name" value="Immunoglobulins"/>
    <property type="match status" value="1"/>
</dbReference>
<evidence type="ECO:0000313" key="9">
    <source>
        <dbReference type="Proteomes" id="UP000653578"/>
    </source>
</evidence>
<evidence type="ECO:0000256" key="3">
    <source>
        <dbReference type="ARBA" id="ARBA00023239"/>
    </source>
</evidence>
<dbReference type="SUPFAM" id="SSF49373">
    <property type="entry name" value="Invasin/intimin cell-adhesion fragments"/>
    <property type="match status" value="3"/>
</dbReference>
<dbReference type="CDD" id="cd01083">
    <property type="entry name" value="GAG_Lyase"/>
    <property type="match status" value="1"/>
</dbReference>
<dbReference type="Pfam" id="PF08124">
    <property type="entry name" value="Lyase_8_N"/>
    <property type="match status" value="1"/>
</dbReference>
<dbReference type="Gene3D" id="2.60.220.10">
    <property type="entry name" value="Polysaccharide lyase family 8-like, C-terminal"/>
    <property type="match status" value="1"/>
</dbReference>
<dbReference type="InterPro" id="IPR003343">
    <property type="entry name" value="Big_2"/>
</dbReference>
<dbReference type="SUPFAM" id="SSF49265">
    <property type="entry name" value="Fibronectin type III"/>
    <property type="match status" value="1"/>
</dbReference>
<dbReference type="InterPro" id="IPR013783">
    <property type="entry name" value="Ig-like_fold"/>
</dbReference>
<evidence type="ECO:0000256" key="4">
    <source>
        <dbReference type="SAM" id="MobiDB-lite"/>
    </source>
</evidence>
<dbReference type="SUPFAM" id="SSF48230">
    <property type="entry name" value="Chondroitin AC/alginate lyase"/>
    <property type="match status" value="1"/>
</dbReference>
<dbReference type="InterPro" id="IPR001119">
    <property type="entry name" value="SLH_dom"/>
</dbReference>